<comment type="similarity">
    <text evidence="8">Belongs to the Orn/Lys/Arg decarboxylase class-II family. NspC subfamily.</text>
</comment>
<keyword evidence="5" id="KW-0663">Pyridoxal phosphate</keyword>
<dbReference type="Pfam" id="PF00278">
    <property type="entry name" value="Orn_DAP_Arg_deC"/>
    <property type="match status" value="1"/>
</dbReference>
<organism evidence="13 14">
    <name type="scientific">Hoylesella pleuritidis F0068</name>
    <dbReference type="NCBI Taxonomy" id="1081904"/>
    <lineage>
        <taxon>Bacteria</taxon>
        <taxon>Pseudomonadati</taxon>
        <taxon>Bacteroidota</taxon>
        <taxon>Bacteroidia</taxon>
        <taxon>Bacteroidales</taxon>
        <taxon>Prevotellaceae</taxon>
        <taxon>Hoylesella</taxon>
    </lineage>
</organism>
<dbReference type="InterPro" id="IPR005730">
    <property type="entry name" value="Nsp_de-COase"/>
</dbReference>
<dbReference type="CDD" id="cd06829">
    <property type="entry name" value="PLPDE_III_CANSDC"/>
    <property type="match status" value="1"/>
</dbReference>
<dbReference type="GO" id="GO:0045312">
    <property type="term" value="P:nor-spermidine biosynthetic process"/>
    <property type="evidence" value="ECO:0007669"/>
    <property type="project" value="InterPro"/>
</dbReference>
<evidence type="ECO:0000256" key="1">
    <source>
        <dbReference type="ARBA" id="ARBA00001933"/>
    </source>
</evidence>
<dbReference type="RefSeq" id="WP_021583012.1">
    <property type="nucleotide sequence ID" value="NZ_AWET01000007.1"/>
</dbReference>
<dbReference type="GO" id="GO:0008295">
    <property type="term" value="P:spermidine biosynthetic process"/>
    <property type="evidence" value="ECO:0007669"/>
    <property type="project" value="UniProtKB-KW"/>
</dbReference>
<keyword evidence="4" id="KW-0210">Decarboxylase</keyword>
<dbReference type="EMBL" id="AWET01000007">
    <property type="protein sequence ID" value="ERK03896.1"/>
    <property type="molecule type" value="Genomic_DNA"/>
</dbReference>
<dbReference type="EC" id="4.1.1.96" evidence="2"/>
<dbReference type="PANTHER" id="PTHR43727">
    <property type="entry name" value="DIAMINOPIMELATE DECARBOXYLASE"/>
    <property type="match status" value="1"/>
</dbReference>
<evidence type="ECO:0000256" key="3">
    <source>
        <dbReference type="ARBA" id="ARBA00013633"/>
    </source>
</evidence>
<evidence type="ECO:0000256" key="11">
    <source>
        <dbReference type="PIRSR" id="PIRSR038941-1"/>
    </source>
</evidence>
<dbReference type="SUPFAM" id="SSF50621">
    <property type="entry name" value="Alanine racemase C-terminal domain-like"/>
    <property type="match status" value="1"/>
</dbReference>
<feature type="binding site" evidence="11">
    <location>
        <position position="283"/>
    </location>
    <ligand>
        <name>substrate</name>
    </ligand>
</feature>
<dbReference type="FunFam" id="3.20.20.10:FF:000012">
    <property type="entry name" value="Carboxynorspermidine/carboxyspermidine decarboxylase"/>
    <property type="match status" value="1"/>
</dbReference>
<evidence type="ECO:0000256" key="8">
    <source>
        <dbReference type="ARBA" id="ARBA00025802"/>
    </source>
</evidence>
<evidence type="ECO:0000259" key="12">
    <source>
        <dbReference type="Pfam" id="PF00278"/>
    </source>
</evidence>
<evidence type="ECO:0000256" key="2">
    <source>
        <dbReference type="ARBA" id="ARBA00012259"/>
    </source>
</evidence>
<evidence type="ECO:0000256" key="10">
    <source>
        <dbReference type="ARBA" id="ARBA00047389"/>
    </source>
</evidence>
<comment type="catalytic activity">
    <reaction evidence="10">
        <text>carboxynorspermidine + H(+) = norspermidine + CO2</text>
        <dbReference type="Rhea" id="RHEA:34099"/>
        <dbReference type="ChEBI" id="CHEBI:15378"/>
        <dbReference type="ChEBI" id="CHEBI:16526"/>
        <dbReference type="ChEBI" id="CHEBI:57920"/>
        <dbReference type="ChEBI" id="CHEBI:65070"/>
        <dbReference type="EC" id="4.1.1.96"/>
    </reaction>
</comment>
<keyword evidence="14" id="KW-1185">Reference proteome</keyword>
<evidence type="ECO:0000313" key="14">
    <source>
        <dbReference type="Proteomes" id="UP000016600"/>
    </source>
</evidence>
<proteinExistence type="inferred from homology"/>
<dbReference type="GO" id="GO:0008836">
    <property type="term" value="F:diaminopimelate decarboxylase activity"/>
    <property type="evidence" value="ECO:0007669"/>
    <property type="project" value="TreeGrafter"/>
</dbReference>
<protein>
    <recommendedName>
        <fullName evidence="3">Carboxynorspermidine/carboxyspermidine decarboxylase</fullName>
        <ecNumber evidence="2">4.1.1.96</ecNumber>
    </recommendedName>
</protein>
<accession>U2LHZ2</accession>
<gene>
    <name evidence="13" type="primary">nspC</name>
    <name evidence="13" type="ORF">HMPREF1218_0436</name>
</gene>
<dbReference type="NCBIfam" id="TIGR01047">
    <property type="entry name" value="nspC"/>
    <property type="match status" value="1"/>
</dbReference>
<evidence type="ECO:0000313" key="13">
    <source>
        <dbReference type="EMBL" id="ERK03896.1"/>
    </source>
</evidence>
<dbReference type="AlphaFoldDB" id="U2LHZ2"/>
<evidence type="ECO:0000256" key="4">
    <source>
        <dbReference type="ARBA" id="ARBA00022793"/>
    </source>
</evidence>
<sequence length="389" mass="44316">MKIDIRTFKEINIPIYIIEEVRLRNNLELIRSVACAADVEIILAFKAFALWKIFPIFREYINATTASSLNEALLAYYEFGSRAHTYSPAYTDDDIEEIARCSSHLTFNSLSQWDRYHAIVRENNPGISLGLRVNPEYSEVETMLYNPCAPGTRFGVRAGDLSDILPADIEGFHCHCHCESGADVFARTLAHVEEKFGQWLPRLKWINFGGGHLMTRKDYDVQLLIDLLKGFRSRYPNLNVILEPGSAFAWQTGPLVSQVVDVVEDESIRTAVLNVSFTCHMPDCLEMPYMPVVRGARIVEGARTDKQSLNTYRLGGNSCLAGDFMGSWQFDHPLQIGENIIFEDMMHYTTVKTCMFNGIRHPSIGIVHTDGELEILREYGYEDYKLRMD</sequence>
<evidence type="ECO:0000256" key="5">
    <source>
        <dbReference type="ARBA" id="ARBA00022898"/>
    </source>
</evidence>
<dbReference type="Proteomes" id="UP000016600">
    <property type="component" value="Unassembled WGS sequence"/>
</dbReference>
<name>U2LHZ2_9BACT</name>
<dbReference type="GO" id="GO:0009089">
    <property type="term" value="P:lysine biosynthetic process via diaminopimelate"/>
    <property type="evidence" value="ECO:0007669"/>
    <property type="project" value="TreeGrafter"/>
</dbReference>
<dbReference type="Gene3D" id="3.20.20.10">
    <property type="entry name" value="Alanine racemase"/>
    <property type="match status" value="1"/>
</dbReference>
<dbReference type="PANTHER" id="PTHR43727:SF1">
    <property type="entry name" value="CARBOXYNORSPERMIDINE_CARBOXYSPERMIDINE DECARBOXYLASE"/>
    <property type="match status" value="1"/>
</dbReference>
<comment type="cofactor">
    <cofactor evidence="1">
        <name>pyridoxal 5'-phosphate</name>
        <dbReference type="ChEBI" id="CHEBI:597326"/>
    </cofactor>
</comment>
<dbReference type="InterPro" id="IPR022643">
    <property type="entry name" value="De-COase2_C"/>
</dbReference>
<dbReference type="InterPro" id="IPR009006">
    <property type="entry name" value="Ala_racemase/Decarboxylase_C"/>
</dbReference>
<evidence type="ECO:0000256" key="7">
    <source>
        <dbReference type="ARBA" id="ARBA00023239"/>
    </source>
</evidence>
<comment type="caution">
    <text evidence="13">The sequence shown here is derived from an EMBL/GenBank/DDBJ whole genome shotgun (WGS) entry which is preliminary data.</text>
</comment>
<dbReference type="SUPFAM" id="SSF51419">
    <property type="entry name" value="PLP-binding barrel"/>
    <property type="match status" value="1"/>
</dbReference>
<dbReference type="PATRIC" id="fig|1081904.3.peg.414"/>
<keyword evidence="7" id="KW-0456">Lyase</keyword>
<dbReference type="Gene3D" id="2.40.37.10">
    <property type="entry name" value="Lyase, Ornithine Decarboxylase, Chain A, domain 1"/>
    <property type="match status" value="1"/>
</dbReference>
<dbReference type="InterPro" id="IPR029066">
    <property type="entry name" value="PLP-binding_barrel"/>
</dbReference>
<reference evidence="13 14" key="1">
    <citation type="submission" date="2013-08" db="EMBL/GenBank/DDBJ databases">
        <authorList>
            <person name="Durkin A.S."/>
            <person name="Haft D.R."/>
            <person name="McCorrison J."/>
            <person name="Torralba M."/>
            <person name="Gillis M."/>
            <person name="Haft D.H."/>
            <person name="Methe B."/>
            <person name="Sutton G."/>
            <person name="Nelson K.E."/>
        </authorList>
    </citation>
    <scope>NUCLEOTIDE SEQUENCE [LARGE SCALE GENOMIC DNA]</scope>
    <source>
        <strain evidence="13 14">F0068</strain>
    </source>
</reference>
<feature type="domain" description="Orn/DAP/Arg decarboxylase 2 C-terminal" evidence="12">
    <location>
        <begin position="226"/>
        <end position="345"/>
    </location>
</feature>
<comment type="catalytic activity">
    <reaction evidence="9">
        <text>carboxyspermidine + H(+) = spermidine + CO2</text>
        <dbReference type="Rhea" id="RHEA:34095"/>
        <dbReference type="ChEBI" id="CHEBI:15378"/>
        <dbReference type="ChEBI" id="CHEBI:16526"/>
        <dbReference type="ChEBI" id="CHEBI:57834"/>
        <dbReference type="ChEBI" id="CHEBI:65072"/>
        <dbReference type="EC" id="4.1.1.96"/>
    </reaction>
</comment>
<keyword evidence="6" id="KW-0745">Spermidine biosynthesis</keyword>
<evidence type="ECO:0000256" key="9">
    <source>
        <dbReference type="ARBA" id="ARBA00047351"/>
    </source>
</evidence>
<evidence type="ECO:0000256" key="6">
    <source>
        <dbReference type="ARBA" id="ARBA00023066"/>
    </source>
</evidence>
<dbReference type="PIRSF" id="PIRSF038941">
    <property type="entry name" value="NspC"/>
    <property type="match status" value="1"/>
</dbReference>